<feature type="zinc finger region" description="CHC2-type" evidence="12 14">
    <location>
        <begin position="35"/>
        <end position="59"/>
    </location>
</feature>
<dbReference type="PIRSF" id="PIRSF002811">
    <property type="entry name" value="DnaG"/>
    <property type="match status" value="1"/>
</dbReference>
<dbReference type="InterPro" id="IPR030846">
    <property type="entry name" value="DnaG_bac"/>
</dbReference>
<dbReference type="AlphaFoldDB" id="A0A1F7VFS1"/>
<dbReference type="Pfam" id="PF01807">
    <property type="entry name" value="Zn_ribbon_DnaG"/>
    <property type="match status" value="1"/>
</dbReference>
<comment type="similarity">
    <text evidence="12 13">Belongs to the DnaG primase family.</text>
</comment>
<evidence type="ECO:0000256" key="9">
    <source>
        <dbReference type="ARBA" id="ARBA00022842"/>
    </source>
</evidence>
<dbReference type="GO" id="GO:0005737">
    <property type="term" value="C:cytoplasm"/>
    <property type="evidence" value="ECO:0007669"/>
    <property type="project" value="TreeGrafter"/>
</dbReference>
<dbReference type="InterPro" id="IPR016136">
    <property type="entry name" value="DNA_helicase_N/primase_C"/>
</dbReference>
<dbReference type="EMBL" id="MGET01000062">
    <property type="protein sequence ID" value="OGL88827.1"/>
    <property type="molecule type" value="Genomic_DNA"/>
</dbReference>
<dbReference type="Proteomes" id="UP000177574">
    <property type="component" value="Unassembled WGS sequence"/>
</dbReference>
<dbReference type="Gene3D" id="3.90.580.10">
    <property type="entry name" value="Zinc finger, CHC2-type domain"/>
    <property type="match status" value="1"/>
</dbReference>
<keyword evidence="7 12" id="KW-0863">Zinc-finger</keyword>
<evidence type="ECO:0000256" key="13">
    <source>
        <dbReference type="PIRNR" id="PIRNR002811"/>
    </source>
</evidence>
<protein>
    <recommendedName>
        <fullName evidence="12 13">DNA primase</fullName>
        <ecNumber evidence="12">2.7.7.101</ecNumber>
    </recommendedName>
</protein>
<dbReference type="Gene3D" id="3.90.980.10">
    <property type="entry name" value="DNA primase, catalytic core, N-terminal domain"/>
    <property type="match status" value="1"/>
</dbReference>
<dbReference type="Gene3D" id="3.40.1360.10">
    <property type="match status" value="1"/>
</dbReference>
<accession>A0A1F7VFS1</accession>
<dbReference type="SMART" id="SM00400">
    <property type="entry name" value="ZnF_CHCC"/>
    <property type="match status" value="1"/>
</dbReference>
<dbReference type="InterPro" id="IPR037068">
    <property type="entry name" value="DNA_primase_core_N_sf"/>
</dbReference>
<dbReference type="EC" id="2.7.7.101" evidence="12"/>
<evidence type="ECO:0000256" key="3">
    <source>
        <dbReference type="ARBA" id="ARBA00022679"/>
    </source>
</evidence>
<dbReference type="GO" id="GO:1990077">
    <property type="term" value="C:primosome complex"/>
    <property type="evidence" value="ECO:0007669"/>
    <property type="project" value="UniProtKB-KW"/>
</dbReference>
<keyword evidence="9" id="KW-0460">Magnesium</keyword>
<name>A0A1F7VFS1_9BACT</name>
<comment type="domain">
    <text evidence="12">Contains an N-terminal zinc-binding domain, a central core domain that contains the primase activity, and a C-terminal DnaB-binding domain.</text>
</comment>
<dbReference type="PROSITE" id="PS50880">
    <property type="entry name" value="TOPRIM"/>
    <property type="match status" value="1"/>
</dbReference>
<dbReference type="PANTHER" id="PTHR30313">
    <property type="entry name" value="DNA PRIMASE"/>
    <property type="match status" value="1"/>
</dbReference>
<keyword evidence="4 12" id="KW-0548">Nucleotidyltransferase</keyword>
<keyword evidence="3 12" id="KW-0808">Transferase</keyword>
<dbReference type="GO" id="GO:0000428">
    <property type="term" value="C:DNA-directed RNA polymerase complex"/>
    <property type="evidence" value="ECO:0007669"/>
    <property type="project" value="UniProtKB-KW"/>
</dbReference>
<dbReference type="GO" id="GO:0006269">
    <property type="term" value="P:DNA replication, synthesis of primer"/>
    <property type="evidence" value="ECO:0007669"/>
    <property type="project" value="UniProtKB-UniRule"/>
</dbReference>
<dbReference type="InterPro" id="IPR034151">
    <property type="entry name" value="TOPRIM_DnaG_bac"/>
</dbReference>
<dbReference type="InterPro" id="IPR006295">
    <property type="entry name" value="DNA_primase_DnaG"/>
</dbReference>
<feature type="domain" description="Toprim" evidence="15">
    <location>
        <begin position="250"/>
        <end position="331"/>
    </location>
</feature>
<evidence type="ECO:0000256" key="4">
    <source>
        <dbReference type="ARBA" id="ARBA00022695"/>
    </source>
</evidence>
<comment type="caution">
    <text evidence="16">The sequence shown here is derived from an EMBL/GenBank/DDBJ whole genome shotgun (WGS) entry which is preliminary data.</text>
</comment>
<evidence type="ECO:0000256" key="14">
    <source>
        <dbReference type="PIRSR" id="PIRSR002811-1"/>
    </source>
</evidence>
<evidence type="ECO:0000256" key="6">
    <source>
        <dbReference type="ARBA" id="ARBA00022723"/>
    </source>
</evidence>
<reference evidence="16 17" key="1">
    <citation type="journal article" date="2016" name="Nat. Commun.">
        <title>Thousands of microbial genomes shed light on interconnected biogeochemical processes in an aquifer system.</title>
        <authorList>
            <person name="Anantharaman K."/>
            <person name="Brown C.T."/>
            <person name="Hug L.A."/>
            <person name="Sharon I."/>
            <person name="Castelle C.J."/>
            <person name="Probst A.J."/>
            <person name="Thomas B.C."/>
            <person name="Singh A."/>
            <person name="Wilkins M.J."/>
            <person name="Karaoz U."/>
            <person name="Brodie E.L."/>
            <person name="Williams K.H."/>
            <person name="Hubbard S.S."/>
            <person name="Banfield J.F."/>
        </authorList>
    </citation>
    <scope>NUCLEOTIDE SEQUENCE [LARGE SCALE GENOMIC DNA]</scope>
</reference>
<evidence type="ECO:0000256" key="8">
    <source>
        <dbReference type="ARBA" id="ARBA00022833"/>
    </source>
</evidence>
<dbReference type="PANTHER" id="PTHR30313:SF2">
    <property type="entry name" value="DNA PRIMASE"/>
    <property type="match status" value="1"/>
</dbReference>
<comment type="cofactor">
    <cofactor evidence="12 13 14">
        <name>Zn(2+)</name>
        <dbReference type="ChEBI" id="CHEBI:29105"/>
    </cofactor>
    <text evidence="12 13 14">Binds 1 zinc ion per monomer.</text>
</comment>
<proteinExistence type="inferred from homology"/>
<dbReference type="FunFam" id="3.90.580.10:FF:000001">
    <property type="entry name" value="DNA primase"/>
    <property type="match status" value="1"/>
</dbReference>
<dbReference type="GO" id="GO:0003899">
    <property type="term" value="F:DNA-directed RNA polymerase activity"/>
    <property type="evidence" value="ECO:0007669"/>
    <property type="project" value="UniProtKB-UniRule"/>
</dbReference>
<sequence length="583" mass="65220">MEPKEQIRNAIDVVDLVGEYLQLKKAGQGSFKALCPFHGEKTPSFYVHRSKQIWHCFGCDKGGDIFTFIMDMEGVEFPEALRMLAKKAGVELPQYERRDASRTDHLKAINAFAQKVYERYLQTAQGKGARAYLEGRGITEELQMRFGLGYAPDAWTALIDAAKQKGISEADWQAAGLALPSKRGNRIDRFRHRLMIPLRDHHGDTVGFTGRVLRKDDTPKYMNSPQTDIYDKSALVYGLDIAKAAIKSAGEVILVEGNLDVIASHKADVKNVVAISGTALTERHIQMLKRYTTRFVFCFDADDAGFNAAMRGMHLSRGLGMDVRVVAIPSGAGKDPDEIVQKDPQAWRALVEAHADQMTYLFNRLVAPIDRKDVTTKKRAGAVFLEELAASKDTIEREHWLKRLSEALDVPLQELRKSLGSGPDNGQRKGNAIQQTPQKHQSLEDIFLAHSINDTNAFALAASRIAPSNLSEPLAHALYTLALSLYHDANTSNESFFEAVRQEASKHSQELSGYFARCAILLDLENSPPNANDDTRFSQILTRLEDRVRNSKRQDILFALREAERVGDMAQVEALTRQYQSML</sequence>
<dbReference type="SMART" id="SM00493">
    <property type="entry name" value="TOPRIM"/>
    <property type="match status" value="1"/>
</dbReference>
<dbReference type="InterPro" id="IPR002694">
    <property type="entry name" value="Znf_CHC2"/>
</dbReference>
<keyword evidence="5 12" id="KW-0235">DNA replication</keyword>
<dbReference type="Pfam" id="PF08275">
    <property type="entry name" value="DNAG_N"/>
    <property type="match status" value="1"/>
</dbReference>
<comment type="catalytic activity">
    <reaction evidence="12">
        <text>ssDNA + n NTP = ssDNA/pppN(pN)n-1 hybrid + (n-1) diphosphate.</text>
        <dbReference type="EC" id="2.7.7.101"/>
    </reaction>
</comment>
<keyword evidence="8 12" id="KW-0862">Zinc</keyword>
<dbReference type="SUPFAM" id="SSF57783">
    <property type="entry name" value="Zinc beta-ribbon"/>
    <property type="match status" value="1"/>
</dbReference>
<evidence type="ECO:0000313" key="16">
    <source>
        <dbReference type="EMBL" id="OGL88827.1"/>
    </source>
</evidence>
<keyword evidence="10 12" id="KW-0238">DNA-binding</keyword>
<dbReference type="InterPro" id="IPR006171">
    <property type="entry name" value="TOPRIM_dom"/>
</dbReference>
<dbReference type="GO" id="GO:0008270">
    <property type="term" value="F:zinc ion binding"/>
    <property type="evidence" value="ECO:0007669"/>
    <property type="project" value="UniProtKB-UniRule"/>
</dbReference>
<gene>
    <name evidence="12" type="primary">dnaG</name>
    <name evidence="16" type="ORF">A3I45_03605</name>
</gene>
<evidence type="ECO:0000256" key="11">
    <source>
        <dbReference type="ARBA" id="ARBA00023163"/>
    </source>
</evidence>
<dbReference type="GO" id="GO:0003677">
    <property type="term" value="F:DNA binding"/>
    <property type="evidence" value="ECO:0007669"/>
    <property type="project" value="UniProtKB-KW"/>
</dbReference>
<keyword evidence="6 12" id="KW-0479">Metal-binding</keyword>
<evidence type="ECO:0000256" key="12">
    <source>
        <dbReference type="HAMAP-Rule" id="MF_00974"/>
    </source>
</evidence>
<dbReference type="HAMAP" id="MF_00974">
    <property type="entry name" value="DNA_primase_DnaG"/>
    <property type="match status" value="1"/>
</dbReference>
<dbReference type="InterPro" id="IPR036977">
    <property type="entry name" value="DNA_primase_Znf_CHC2"/>
</dbReference>
<keyword evidence="11 12" id="KW-0804">Transcription</keyword>
<dbReference type="InterPro" id="IPR050219">
    <property type="entry name" value="DnaG_primase"/>
</dbReference>
<dbReference type="InterPro" id="IPR013264">
    <property type="entry name" value="DNAG_N"/>
</dbReference>
<dbReference type="Gene3D" id="1.10.860.10">
    <property type="entry name" value="DNAb Helicase, Chain A"/>
    <property type="match status" value="1"/>
</dbReference>
<dbReference type="SUPFAM" id="SSF56731">
    <property type="entry name" value="DNA primase core"/>
    <property type="match status" value="1"/>
</dbReference>
<dbReference type="Pfam" id="PF13155">
    <property type="entry name" value="Toprim_2"/>
    <property type="match status" value="1"/>
</dbReference>
<organism evidence="16 17">
    <name type="scientific">Candidatus Uhrbacteria bacterium RIFCSPLOWO2_02_FULL_53_10</name>
    <dbReference type="NCBI Taxonomy" id="1802411"/>
    <lineage>
        <taxon>Bacteria</taxon>
        <taxon>Candidatus Uhriibacteriota</taxon>
    </lineage>
</organism>
<evidence type="ECO:0000256" key="1">
    <source>
        <dbReference type="ARBA" id="ARBA00022478"/>
    </source>
</evidence>
<keyword evidence="2 12" id="KW-0639">Primosome</keyword>
<keyword evidence="1 12" id="KW-0240">DNA-directed RNA polymerase</keyword>
<comment type="subunit">
    <text evidence="12">Monomer. Interacts with DnaB.</text>
</comment>
<evidence type="ECO:0000256" key="7">
    <source>
        <dbReference type="ARBA" id="ARBA00022771"/>
    </source>
</evidence>
<evidence type="ECO:0000256" key="10">
    <source>
        <dbReference type="ARBA" id="ARBA00023125"/>
    </source>
</evidence>
<comment type="function">
    <text evidence="12 13">RNA polymerase that catalyzes the synthesis of short RNA molecules used as primers for DNA polymerase during DNA replication.</text>
</comment>
<dbReference type="NCBIfam" id="TIGR01391">
    <property type="entry name" value="dnaG"/>
    <property type="match status" value="1"/>
</dbReference>
<dbReference type="CDD" id="cd03364">
    <property type="entry name" value="TOPRIM_DnaG_primases"/>
    <property type="match status" value="1"/>
</dbReference>
<evidence type="ECO:0000256" key="2">
    <source>
        <dbReference type="ARBA" id="ARBA00022515"/>
    </source>
</evidence>
<evidence type="ECO:0000259" key="15">
    <source>
        <dbReference type="PROSITE" id="PS50880"/>
    </source>
</evidence>
<evidence type="ECO:0000256" key="5">
    <source>
        <dbReference type="ARBA" id="ARBA00022705"/>
    </source>
</evidence>
<evidence type="ECO:0000313" key="17">
    <source>
        <dbReference type="Proteomes" id="UP000177574"/>
    </source>
</evidence>